<accession>A0A8T2S454</accession>
<dbReference type="EMBL" id="CM035427">
    <property type="protein sequence ID" value="KAH7306945.1"/>
    <property type="molecule type" value="Genomic_DNA"/>
</dbReference>
<proteinExistence type="predicted"/>
<protein>
    <submittedName>
        <fullName evidence="1">Uncharacterized protein</fullName>
    </submittedName>
</protein>
<keyword evidence="2" id="KW-1185">Reference proteome</keyword>
<name>A0A8T2S454_CERRI</name>
<dbReference type="AlphaFoldDB" id="A0A8T2S454"/>
<evidence type="ECO:0000313" key="1">
    <source>
        <dbReference type="EMBL" id="KAH7306945.1"/>
    </source>
</evidence>
<dbReference type="Proteomes" id="UP000825935">
    <property type="component" value="Chromosome 22"/>
</dbReference>
<sequence length="156" mass="17168">MSTVLYDRHETTSPPSRTYSKLQQGSIREENMLSLSLGIQCVRSSEDAALHEFICQHISAEDSVSLFTLSLSESLSYSAGEHISTASMIPVVSSSLSLLDEFSSNRCSSDIYSTRFFPLCYNSASIATFLLSVDFCASTVKRHLSCCPCAFLYNTT</sequence>
<comment type="caution">
    <text evidence="1">The sequence shown here is derived from an EMBL/GenBank/DDBJ whole genome shotgun (WGS) entry which is preliminary data.</text>
</comment>
<gene>
    <name evidence="1" type="ORF">KP509_22G039000</name>
</gene>
<reference evidence="1" key="1">
    <citation type="submission" date="2021-08" db="EMBL/GenBank/DDBJ databases">
        <title>WGS assembly of Ceratopteris richardii.</title>
        <authorList>
            <person name="Marchant D.B."/>
            <person name="Chen G."/>
            <person name="Jenkins J."/>
            <person name="Shu S."/>
            <person name="Leebens-Mack J."/>
            <person name="Grimwood J."/>
            <person name="Schmutz J."/>
            <person name="Soltis P."/>
            <person name="Soltis D."/>
            <person name="Chen Z.-H."/>
        </authorList>
    </citation>
    <scope>NUCLEOTIDE SEQUENCE</scope>
    <source>
        <strain evidence="1">Whitten #5841</strain>
        <tissue evidence="1">Leaf</tissue>
    </source>
</reference>
<organism evidence="1 2">
    <name type="scientific">Ceratopteris richardii</name>
    <name type="common">Triangle waterfern</name>
    <dbReference type="NCBI Taxonomy" id="49495"/>
    <lineage>
        <taxon>Eukaryota</taxon>
        <taxon>Viridiplantae</taxon>
        <taxon>Streptophyta</taxon>
        <taxon>Embryophyta</taxon>
        <taxon>Tracheophyta</taxon>
        <taxon>Polypodiopsida</taxon>
        <taxon>Polypodiidae</taxon>
        <taxon>Polypodiales</taxon>
        <taxon>Pteridineae</taxon>
        <taxon>Pteridaceae</taxon>
        <taxon>Parkerioideae</taxon>
        <taxon>Ceratopteris</taxon>
    </lineage>
</organism>
<evidence type="ECO:0000313" key="2">
    <source>
        <dbReference type="Proteomes" id="UP000825935"/>
    </source>
</evidence>